<evidence type="ECO:0000313" key="4">
    <source>
        <dbReference type="EMBL" id="PCS06868.1"/>
    </source>
</evidence>
<name>A0A2A5S0E1_9LACT</name>
<protein>
    <submittedName>
        <fullName evidence="4">Isochorismatase family protein</fullName>
    </submittedName>
</protein>
<reference evidence="4 5" key="1">
    <citation type="submission" date="2014-12" db="EMBL/GenBank/DDBJ databases">
        <title>Draft genome sequences of 10 type strains of Lactococcus.</title>
        <authorList>
            <person name="Sun Z."/>
            <person name="Zhong Z."/>
            <person name="Liu W."/>
            <person name="Zhang W."/>
            <person name="Zhang H."/>
        </authorList>
    </citation>
    <scope>NUCLEOTIDE SEQUENCE [LARGE SCALE GENOMIC DNA]</scope>
    <source>
        <strain evidence="4 5">DSM 20686</strain>
    </source>
</reference>
<comment type="caution">
    <text evidence="4">The sequence shown here is derived from an EMBL/GenBank/DDBJ whole genome shotgun (WGS) entry which is preliminary data.</text>
</comment>
<dbReference type="SUPFAM" id="SSF52499">
    <property type="entry name" value="Isochorismatase-like hydrolases"/>
    <property type="match status" value="1"/>
</dbReference>
<dbReference type="Pfam" id="PF00857">
    <property type="entry name" value="Isochorismatase"/>
    <property type="match status" value="1"/>
</dbReference>
<dbReference type="InterPro" id="IPR050272">
    <property type="entry name" value="Isochorismatase-like_hydrls"/>
</dbReference>
<dbReference type="InterPro" id="IPR036380">
    <property type="entry name" value="Isochorismatase-like_sf"/>
</dbReference>
<evidence type="ECO:0000259" key="3">
    <source>
        <dbReference type="Pfam" id="PF00857"/>
    </source>
</evidence>
<accession>A0A2A5S0E1</accession>
<dbReference type="RefSeq" id="WP_068161615.1">
    <property type="nucleotide sequence ID" value="NZ_JXJX01000006.1"/>
</dbReference>
<dbReference type="Proteomes" id="UP000242246">
    <property type="component" value="Unassembled WGS sequence"/>
</dbReference>
<dbReference type="PANTHER" id="PTHR43540">
    <property type="entry name" value="PEROXYUREIDOACRYLATE/UREIDOACRYLATE AMIDOHYDROLASE-RELATED"/>
    <property type="match status" value="1"/>
</dbReference>
<dbReference type="OrthoDB" id="9785724at2"/>
<dbReference type="InterPro" id="IPR000868">
    <property type="entry name" value="Isochorismatase-like_dom"/>
</dbReference>
<organism evidence="4 5">
    <name type="scientific">Pseudolactococcus plantarum</name>
    <dbReference type="NCBI Taxonomy" id="1365"/>
    <lineage>
        <taxon>Bacteria</taxon>
        <taxon>Bacillati</taxon>
        <taxon>Bacillota</taxon>
        <taxon>Bacilli</taxon>
        <taxon>Lactobacillales</taxon>
        <taxon>Streptococcaceae</taxon>
        <taxon>Pseudolactococcus</taxon>
    </lineage>
</organism>
<dbReference type="CDD" id="cd01014">
    <property type="entry name" value="nicotinamidase_related"/>
    <property type="match status" value="1"/>
</dbReference>
<proteinExistence type="inferred from homology"/>
<keyword evidence="5" id="KW-1185">Reference proteome</keyword>
<gene>
    <name evidence="4" type="ORF">RU87_GL001328</name>
</gene>
<keyword evidence="2" id="KW-0378">Hydrolase</keyword>
<dbReference type="GO" id="GO:0016787">
    <property type="term" value="F:hydrolase activity"/>
    <property type="evidence" value="ECO:0007669"/>
    <property type="project" value="UniProtKB-KW"/>
</dbReference>
<dbReference type="Gene3D" id="3.40.50.850">
    <property type="entry name" value="Isochorismatase-like"/>
    <property type="match status" value="1"/>
</dbReference>
<evidence type="ECO:0000313" key="5">
    <source>
        <dbReference type="Proteomes" id="UP000242246"/>
    </source>
</evidence>
<evidence type="ECO:0000256" key="2">
    <source>
        <dbReference type="ARBA" id="ARBA00022801"/>
    </source>
</evidence>
<feature type="domain" description="Isochorismatase-like" evidence="3">
    <location>
        <begin position="5"/>
        <end position="145"/>
    </location>
</feature>
<dbReference type="STRING" id="1348632.GCA_001591745_00711"/>
<sequence length="185" mass="20323">MKQGLLVIDVQNDYFAGGKMVLKGADEALRNINLLEAQFSAAKLPIIYIQHIKHQKNADFFEQGTSGAELHAKLKVDDTSIIIVKHFPNSFLETTLAEVLKNDQIDQLVICGMMTHMCIRATTPVATDLGYHPILIADATATKDLSQDGLIISADQVQADIISELSLVADIQTTSQFVRGFNPRT</sequence>
<comment type="similarity">
    <text evidence="1">Belongs to the isochorismatase family.</text>
</comment>
<dbReference type="EMBL" id="JXJX01000006">
    <property type="protein sequence ID" value="PCS06868.1"/>
    <property type="molecule type" value="Genomic_DNA"/>
</dbReference>
<dbReference type="PANTHER" id="PTHR43540:SF1">
    <property type="entry name" value="ISOCHORISMATASE HYDROLASE"/>
    <property type="match status" value="1"/>
</dbReference>
<dbReference type="AlphaFoldDB" id="A0A2A5S0E1"/>
<evidence type="ECO:0000256" key="1">
    <source>
        <dbReference type="ARBA" id="ARBA00006336"/>
    </source>
</evidence>